<dbReference type="Pfam" id="PF01738">
    <property type="entry name" value="DLH"/>
    <property type="match status" value="1"/>
</dbReference>
<dbReference type="PANTHER" id="PTHR46623">
    <property type="entry name" value="CARBOXYMETHYLENEBUTENOLIDASE-RELATED"/>
    <property type="match status" value="1"/>
</dbReference>
<dbReference type="Proteomes" id="UP000198802">
    <property type="component" value="Unassembled WGS sequence"/>
</dbReference>
<dbReference type="Gene3D" id="3.40.50.1820">
    <property type="entry name" value="alpha/beta hydrolase"/>
    <property type="match status" value="1"/>
</dbReference>
<dbReference type="RefSeq" id="WP_091281182.1">
    <property type="nucleotide sequence ID" value="NZ_FAOZ01000018.1"/>
</dbReference>
<evidence type="ECO:0000313" key="4">
    <source>
        <dbReference type="Proteomes" id="UP000198802"/>
    </source>
</evidence>
<protein>
    <submittedName>
        <fullName evidence="3">Carboxymethylenebutenolidase</fullName>
    </submittedName>
</protein>
<proteinExistence type="predicted"/>
<dbReference type="GO" id="GO:0016787">
    <property type="term" value="F:hydrolase activity"/>
    <property type="evidence" value="ECO:0007669"/>
    <property type="project" value="InterPro"/>
</dbReference>
<feature type="compositionally biased region" description="Basic and acidic residues" evidence="1">
    <location>
        <begin position="1"/>
        <end position="24"/>
    </location>
</feature>
<evidence type="ECO:0000259" key="2">
    <source>
        <dbReference type="Pfam" id="PF01738"/>
    </source>
</evidence>
<dbReference type="InterPro" id="IPR051049">
    <property type="entry name" value="Dienelactone_hydrolase-like"/>
</dbReference>
<organism evidence="3 4">
    <name type="scientific">Parafrankia irregularis</name>
    <dbReference type="NCBI Taxonomy" id="795642"/>
    <lineage>
        <taxon>Bacteria</taxon>
        <taxon>Bacillati</taxon>
        <taxon>Actinomycetota</taxon>
        <taxon>Actinomycetes</taxon>
        <taxon>Frankiales</taxon>
        <taxon>Frankiaceae</taxon>
        <taxon>Parafrankia</taxon>
    </lineage>
</organism>
<reference evidence="4" key="1">
    <citation type="submission" date="2015-11" db="EMBL/GenBank/DDBJ databases">
        <authorList>
            <person name="Varghese N."/>
        </authorList>
    </citation>
    <scope>NUCLEOTIDE SEQUENCE [LARGE SCALE GENOMIC DNA]</scope>
    <source>
        <strain evidence="4">DSM 45899</strain>
    </source>
</reference>
<dbReference type="EMBL" id="FAOZ01000018">
    <property type="protein sequence ID" value="CUU58288.1"/>
    <property type="molecule type" value="Genomic_DNA"/>
</dbReference>
<dbReference type="InterPro" id="IPR002925">
    <property type="entry name" value="Dienelactn_hydro"/>
</dbReference>
<accession>A0A0S4QRQ9</accession>
<name>A0A0S4QRQ9_9ACTN</name>
<feature type="region of interest" description="Disordered" evidence="1">
    <location>
        <begin position="1"/>
        <end position="35"/>
    </location>
</feature>
<dbReference type="InterPro" id="IPR029058">
    <property type="entry name" value="AB_hydrolase_fold"/>
</dbReference>
<keyword evidence="4" id="KW-1185">Reference proteome</keyword>
<sequence length="252" mass="26554">MTAEANEKHTHDHLRTEVAARDRTPATVTAPAADDPPRAGIVVIQDARGITPYLLSVCDELADAGYLAIAPHLYHRDGIAEVDPTDGWAGAIPQMGTLTGDGIHADVDDCLAHLSDVGLDPSQTAVIGFCMGGTVALATASRRPLAAAVSFYGGSVSTSAWPGVPPLLDIAPALMGPWLGLYGEEDALIPLTDINELRVAAARSGQPTELVSYPGAGHAFHSHDRPAVHRPEAAVDAWRRTIDFLDQRVRPA</sequence>
<dbReference type="AlphaFoldDB" id="A0A0S4QRQ9"/>
<feature type="domain" description="Dienelactone hydrolase" evidence="2">
    <location>
        <begin position="34"/>
        <end position="247"/>
    </location>
</feature>
<dbReference type="PANTHER" id="PTHR46623:SF6">
    <property type="entry name" value="ALPHA_BETA-HYDROLASES SUPERFAMILY PROTEIN"/>
    <property type="match status" value="1"/>
</dbReference>
<dbReference type="SUPFAM" id="SSF53474">
    <property type="entry name" value="alpha/beta-Hydrolases"/>
    <property type="match status" value="1"/>
</dbReference>
<gene>
    <name evidence="3" type="ORF">Ga0074812_11860</name>
</gene>
<evidence type="ECO:0000256" key="1">
    <source>
        <dbReference type="SAM" id="MobiDB-lite"/>
    </source>
</evidence>
<evidence type="ECO:0000313" key="3">
    <source>
        <dbReference type="EMBL" id="CUU58288.1"/>
    </source>
</evidence>